<dbReference type="Proteomes" id="UP000666240">
    <property type="component" value="Unassembled WGS sequence"/>
</dbReference>
<dbReference type="InterPro" id="IPR014017">
    <property type="entry name" value="DNA_helicase_UvrD-like_C"/>
</dbReference>
<dbReference type="GO" id="GO:0000725">
    <property type="term" value="P:recombinational repair"/>
    <property type="evidence" value="ECO:0007669"/>
    <property type="project" value="TreeGrafter"/>
</dbReference>
<gene>
    <name evidence="17" type="ORF">J5Y06_14935</name>
</gene>
<dbReference type="PROSITE" id="PS51217">
    <property type="entry name" value="UVRD_HELICASE_CTER"/>
    <property type="match status" value="1"/>
</dbReference>
<dbReference type="SUPFAM" id="SSF52540">
    <property type="entry name" value="P-loop containing nucleoside triphosphate hydrolases"/>
    <property type="match status" value="1"/>
</dbReference>
<protein>
    <recommendedName>
        <fullName evidence="12">DNA 3'-5' helicase</fullName>
        <ecNumber evidence="12">5.6.2.4</ecNumber>
    </recommendedName>
</protein>
<evidence type="ECO:0000313" key="17">
    <source>
        <dbReference type="EMBL" id="MBP0439952.1"/>
    </source>
</evidence>
<keyword evidence="18" id="KW-1185">Reference proteome</keyword>
<evidence type="ECO:0000259" key="15">
    <source>
        <dbReference type="PROSITE" id="PS51198"/>
    </source>
</evidence>
<evidence type="ECO:0000256" key="5">
    <source>
        <dbReference type="ARBA" id="ARBA00022806"/>
    </source>
</evidence>
<dbReference type="PANTHER" id="PTHR11070">
    <property type="entry name" value="UVRD / RECB / PCRA DNA HELICASE FAMILY MEMBER"/>
    <property type="match status" value="1"/>
</dbReference>
<dbReference type="Gene3D" id="3.90.320.10">
    <property type="match status" value="1"/>
</dbReference>
<evidence type="ECO:0000256" key="9">
    <source>
        <dbReference type="ARBA" id="ARBA00023204"/>
    </source>
</evidence>
<keyword evidence="10" id="KW-0413">Isomerase</keyword>
<dbReference type="InterPro" id="IPR027417">
    <property type="entry name" value="P-loop_NTPase"/>
</dbReference>
<keyword evidence="3" id="KW-0227">DNA damage</keyword>
<feature type="domain" description="UvrD-like helicase ATP-binding" evidence="15">
    <location>
        <begin position="8"/>
        <end position="477"/>
    </location>
</feature>
<comment type="catalytic activity">
    <reaction evidence="11">
        <text>Couples ATP hydrolysis with the unwinding of duplex DNA by translocating in the 3'-5' direction.</text>
        <dbReference type="EC" id="5.6.2.4"/>
    </reaction>
</comment>
<dbReference type="InterPro" id="IPR014016">
    <property type="entry name" value="UvrD-like_ATP-bd"/>
</dbReference>
<dbReference type="InterPro" id="IPR011604">
    <property type="entry name" value="PDDEXK-like_dom_sf"/>
</dbReference>
<organism evidence="17 18">
    <name type="scientific">Tianweitania sediminis</name>
    <dbReference type="NCBI Taxonomy" id="1502156"/>
    <lineage>
        <taxon>Bacteria</taxon>
        <taxon>Pseudomonadati</taxon>
        <taxon>Pseudomonadota</taxon>
        <taxon>Alphaproteobacteria</taxon>
        <taxon>Hyphomicrobiales</taxon>
        <taxon>Phyllobacteriaceae</taxon>
        <taxon>Tianweitania</taxon>
    </lineage>
</organism>
<keyword evidence="8" id="KW-0238">DNA-binding</keyword>
<keyword evidence="9" id="KW-0234">DNA repair</keyword>
<evidence type="ECO:0000256" key="7">
    <source>
        <dbReference type="ARBA" id="ARBA00022840"/>
    </source>
</evidence>
<reference evidence="17" key="1">
    <citation type="submission" date="2021-03" db="EMBL/GenBank/DDBJ databases">
        <title>Genome sequencing and assembly of Tianweitania sediminis.</title>
        <authorList>
            <person name="Chhetri G."/>
        </authorList>
    </citation>
    <scope>NUCLEOTIDE SEQUENCE</scope>
    <source>
        <strain evidence="17">Z8</strain>
    </source>
</reference>
<keyword evidence="2 14" id="KW-0547">Nucleotide-binding</keyword>
<name>A0A8J7R1X1_9HYPH</name>
<proteinExistence type="predicted"/>
<dbReference type="GO" id="GO:0004527">
    <property type="term" value="F:exonuclease activity"/>
    <property type="evidence" value="ECO:0007669"/>
    <property type="project" value="UniProtKB-KW"/>
</dbReference>
<dbReference type="GO" id="GO:0003677">
    <property type="term" value="F:DNA binding"/>
    <property type="evidence" value="ECO:0007669"/>
    <property type="project" value="UniProtKB-KW"/>
</dbReference>
<evidence type="ECO:0000256" key="3">
    <source>
        <dbReference type="ARBA" id="ARBA00022763"/>
    </source>
</evidence>
<dbReference type="InterPro" id="IPR000212">
    <property type="entry name" value="DNA_helicase_UvrD/REP"/>
</dbReference>
<dbReference type="Pfam" id="PF00580">
    <property type="entry name" value="UvrD-helicase"/>
    <property type="match status" value="1"/>
</dbReference>
<feature type="binding site" evidence="14">
    <location>
        <begin position="29"/>
        <end position="36"/>
    </location>
    <ligand>
        <name>ATP</name>
        <dbReference type="ChEBI" id="CHEBI:30616"/>
    </ligand>
</feature>
<evidence type="ECO:0000256" key="4">
    <source>
        <dbReference type="ARBA" id="ARBA00022801"/>
    </source>
</evidence>
<evidence type="ECO:0000256" key="10">
    <source>
        <dbReference type="ARBA" id="ARBA00023235"/>
    </source>
</evidence>
<evidence type="ECO:0000256" key="8">
    <source>
        <dbReference type="ARBA" id="ARBA00023125"/>
    </source>
</evidence>
<dbReference type="EC" id="5.6.2.4" evidence="12"/>
<evidence type="ECO:0000256" key="12">
    <source>
        <dbReference type="ARBA" id="ARBA00034808"/>
    </source>
</evidence>
<dbReference type="PROSITE" id="PS51198">
    <property type="entry name" value="UVRD_HELICASE_ATP_BIND"/>
    <property type="match status" value="1"/>
</dbReference>
<evidence type="ECO:0000256" key="13">
    <source>
        <dbReference type="ARBA" id="ARBA00048988"/>
    </source>
</evidence>
<feature type="domain" description="UvrD-like helicase C-terminal" evidence="16">
    <location>
        <begin position="478"/>
        <end position="784"/>
    </location>
</feature>
<dbReference type="AlphaFoldDB" id="A0A8J7R1X1"/>
<comment type="caution">
    <text evidence="17">The sequence shown here is derived from an EMBL/GenBank/DDBJ whole genome shotgun (WGS) entry which is preliminary data.</text>
</comment>
<dbReference type="GO" id="GO:0009338">
    <property type="term" value="C:exodeoxyribonuclease V complex"/>
    <property type="evidence" value="ECO:0007669"/>
    <property type="project" value="TreeGrafter"/>
</dbReference>
<dbReference type="Pfam" id="PF13361">
    <property type="entry name" value="UvrD_C"/>
    <property type="match status" value="2"/>
</dbReference>
<accession>A0A8J7R1X1</accession>
<dbReference type="RefSeq" id="WP_209335996.1">
    <property type="nucleotide sequence ID" value="NZ_JAGIYY010000005.1"/>
</dbReference>
<evidence type="ECO:0000313" key="18">
    <source>
        <dbReference type="Proteomes" id="UP000666240"/>
    </source>
</evidence>
<dbReference type="GO" id="GO:0005524">
    <property type="term" value="F:ATP binding"/>
    <property type="evidence" value="ECO:0007669"/>
    <property type="project" value="UniProtKB-UniRule"/>
</dbReference>
<evidence type="ECO:0000256" key="6">
    <source>
        <dbReference type="ARBA" id="ARBA00022839"/>
    </source>
</evidence>
<comment type="catalytic activity">
    <reaction evidence="13">
        <text>ATP + H2O = ADP + phosphate + H(+)</text>
        <dbReference type="Rhea" id="RHEA:13065"/>
        <dbReference type="ChEBI" id="CHEBI:15377"/>
        <dbReference type="ChEBI" id="CHEBI:15378"/>
        <dbReference type="ChEBI" id="CHEBI:30616"/>
        <dbReference type="ChEBI" id="CHEBI:43474"/>
        <dbReference type="ChEBI" id="CHEBI:456216"/>
        <dbReference type="EC" id="5.6.2.4"/>
    </reaction>
</comment>
<evidence type="ECO:0000256" key="1">
    <source>
        <dbReference type="ARBA" id="ARBA00022722"/>
    </source>
</evidence>
<dbReference type="GO" id="GO:0043138">
    <property type="term" value="F:3'-5' DNA helicase activity"/>
    <property type="evidence" value="ECO:0007669"/>
    <property type="project" value="UniProtKB-EC"/>
</dbReference>
<dbReference type="GO" id="GO:0005829">
    <property type="term" value="C:cytosol"/>
    <property type="evidence" value="ECO:0007669"/>
    <property type="project" value="TreeGrafter"/>
</dbReference>
<keyword evidence="5 14" id="KW-0347">Helicase</keyword>
<dbReference type="Gene3D" id="3.40.50.300">
    <property type="entry name" value="P-loop containing nucleotide triphosphate hydrolases"/>
    <property type="match status" value="4"/>
</dbReference>
<keyword evidence="7 14" id="KW-0067">ATP-binding</keyword>
<keyword evidence="4 14" id="KW-0378">Hydrolase</keyword>
<dbReference type="PANTHER" id="PTHR11070:SF23">
    <property type="entry name" value="RECBCD ENZYME SUBUNIT RECB"/>
    <property type="match status" value="1"/>
</dbReference>
<keyword evidence="1" id="KW-0540">Nuclease</keyword>
<evidence type="ECO:0000256" key="14">
    <source>
        <dbReference type="PROSITE-ProRule" id="PRU00560"/>
    </source>
</evidence>
<evidence type="ECO:0000256" key="2">
    <source>
        <dbReference type="ARBA" id="ARBA00022741"/>
    </source>
</evidence>
<evidence type="ECO:0000256" key="11">
    <source>
        <dbReference type="ARBA" id="ARBA00034617"/>
    </source>
</evidence>
<sequence>MTAVSKALRDDNARRAAISIHDRSILVEAGAGSGKTAVMAGRIATMLAEGAAPKSIAAVTFTELAASELLIRVREFVAEFAAGTIPTDLRIAFPDGLSEAHKANLATASATIDEITCSTIHGFCQRLIKPYPVEADIDPGASVMDRNQADLAFIEIVDAWLREQLSGDQGGIIAEMVLQSPGETVELIHKIVANLRKRRTVSAPPVTPLAPHLRAFQDATQAFADFIRTAPAIEEETAKFAGRLGEMAQAMDDAATAETPAGLVRLLVSPPHPELCTKSGSFLAYKKKGKWVEAAKREGLAKADGERLNATAEGHYAACCEAWQVLLQNVASRVLSDLIAQVQPVLEEFRSYKRSAALLDFDDLIFAARDLLRGHDEVRRALGARFSRVLVDEFQDTDPLQTEIFWRLCGEPPVDGRSAEWAEFRIRPGALFLVGDPKQAIYRFRGADVSAYVRARDAFIAQDAESVLWISTNFRSCAPILTYVNERFEALLSSDGQPGFTALDSFHSGRGEAPCVAAIDVAVADENGKATAEQQRDAEAEAVAELCARLIGSEMILDRRSGASRVCRPGDIALLAPTGSDLWRYEEALERHGIPVATQAGKGLFRRQEIQDLIALTRVLADRRDTLALGALLRGPLVGLTEEELLDTIWALPRSQEDPDALPRLDLGVEASSIANPLARSVIERLQALNRRTNSTTPHDLLSQAVDVMRVRPILLARHRGQAERALANVDLYLSLASAFSVRGLRAFAETMTAAWTDEARAVEGRPDAQEEAVALYTMHAAKGLEWPIVVPVNTMTGIMPAEIAVIDRDSNTFYCPAFGVKPAGYDEVRDAEKAELDRERVRLWYVAATRARELLVLPRLDAAPSRSAWISLLDLSLADLPALEVAHLPLEMGAATPGEGNQQTRETFAAEAASIADRHRRLTWLAPSRDESSAGPILTPEVIEIWAAHDERQPDDEAERPSIQGGRERGLILHKLLEEVLTGEAPEDNAGLTERARSLIMALGRSAVEDPSQGLSPGELAECVIRTLTLPEIAELRPALTPELPVYAAALLDEVEQATTGIADAVCLGPDGTPQVVIDWKSDVQPSAETIEHYRAQVRTYLDMTSAPRGLIVLVTTGEIIAVTLSPPAAVAA</sequence>
<dbReference type="EMBL" id="JAGIYY010000005">
    <property type="protein sequence ID" value="MBP0439952.1"/>
    <property type="molecule type" value="Genomic_DNA"/>
</dbReference>
<keyword evidence="6" id="KW-0269">Exonuclease</keyword>
<evidence type="ECO:0000259" key="16">
    <source>
        <dbReference type="PROSITE" id="PS51217"/>
    </source>
</evidence>